<dbReference type="PROSITE" id="PS51257">
    <property type="entry name" value="PROKAR_LIPOPROTEIN"/>
    <property type="match status" value="1"/>
</dbReference>
<comment type="caution">
    <text evidence="2">The sequence shown here is derived from an EMBL/GenBank/DDBJ whole genome shotgun (WGS) entry which is preliminary data.</text>
</comment>
<dbReference type="EMBL" id="MFYX01000042">
    <property type="protein sequence ID" value="OGK06017.1"/>
    <property type="molecule type" value="Genomic_DNA"/>
</dbReference>
<evidence type="ECO:0000313" key="3">
    <source>
        <dbReference type="Proteomes" id="UP000179243"/>
    </source>
</evidence>
<feature type="compositionally biased region" description="Gly residues" evidence="1">
    <location>
        <begin position="221"/>
        <end position="267"/>
    </location>
</feature>
<feature type="compositionally biased region" description="Basic and acidic residues" evidence="1">
    <location>
        <begin position="206"/>
        <end position="220"/>
    </location>
</feature>
<protein>
    <submittedName>
        <fullName evidence="2">Uncharacterized protein</fullName>
    </submittedName>
</protein>
<dbReference type="AlphaFoldDB" id="A0A1F7FHQ9"/>
<organism evidence="2 3">
    <name type="scientific">Candidatus Raymondbacteria bacterium RIFOXYD12_FULL_49_13</name>
    <dbReference type="NCBI Taxonomy" id="1817890"/>
    <lineage>
        <taxon>Bacteria</taxon>
        <taxon>Raymondiibacteriota</taxon>
    </lineage>
</organism>
<sequence length="290" mass="30708">MTKRLLLIAPVFFLLLSGCEAPYYESYALQDDIAVDGDLSDWTTRLYRSDVLPFGFGVVNDRQFLYLCINSWNQKTIRQLNIFGFTVRLKSNLLPKEGFAIKFPLGHGKPITRSQRPPGPDSLDRTAIVSTGEDMLELTGAGKNESLKLSRAAAESLGLLIASKTQNSRFCYEIRIPLTGDTAIGLPAGAWCDSMAIVSFESEVPDFEKNRPDDMPKGRDGGGMGPPGGSGGFGGGSGGGGFSRGPGGGGGMGPPGGGGHRGGGGPPGRMSMERPEPIKGEITIKLARIP</sequence>
<proteinExistence type="predicted"/>
<gene>
    <name evidence="2" type="ORF">A2519_14705</name>
</gene>
<feature type="region of interest" description="Disordered" evidence="1">
    <location>
        <begin position="204"/>
        <end position="290"/>
    </location>
</feature>
<dbReference type="Proteomes" id="UP000179243">
    <property type="component" value="Unassembled WGS sequence"/>
</dbReference>
<evidence type="ECO:0000313" key="2">
    <source>
        <dbReference type="EMBL" id="OGK06017.1"/>
    </source>
</evidence>
<evidence type="ECO:0000256" key="1">
    <source>
        <dbReference type="SAM" id="MobiDB-lite"/>
    </source>
</evidence>
<accession>A0A1F7FHQ9</accession>
<reference evidence="2 3" key="1">
    <citation type="journal article" date="2016" name="Nat. Commun.">
        <title>Thousands of microbial genomes shed light on interconnected biogeochemical processes in an aquifer system.</title>
        <authorList>
            <person name="Anantharaman K."/>
            <person name="Brown C.T."/>
            <person name="Hug L.A."/>
            <person name="Sharon I."/>
            <person name="Castelle C.J."/>
            <person name="Probst A.J."/>
            <person name="Thomas B.C."/>
            <person name="Singh A."/>
            <person name="Wilkins M.J."/>
            <person name="Karaoz U."/>
            <person name="Brodie E.L."/>
            <person name="Williams K.H."/>
            <person name="Hubbard S.S."/>
            <person name="Banfield J.F."/>
        </authorList>
    </citation>
    <scope>NUCLEOTIDE SEQUENCE [LARGE SCALE GENOMIC DNA]</scope>
</reference>
<name>A0A1F7FHQ9_UNCRA</name>